<feature type="domain" description="Lipoyl-binding" evidence="3">
    <location>
        <begin position="545"/>
        <end position="622"/>
    </location>
</feature>
<dbReference type="PANTHER" id="PTHR43778:SF2">
    <property type="entry name" value="PYRUVATE CARBOXYLASE, MITOCHONDRIAL"/>
    <property type="match status" value="1"/>
</dbReference>
<dbReference type="Gene3D" id="2.40.50.100">
    <property type="match status" value="2"/>
</dbReference>
<sequence>MSKKKVDFMCTAFRDGFQSVYGARVFTKDFMPAVAAAREAGITHFEAGGGARFQSLYFYTNEDAFEMMDEFRRVAGPDANLQTLARGVNVVGLDSQPRDIIKLHAQLFKKHGMTTIRNFDALNDVNNLIDSGKAIHDAGLKHEVTVTMMSLPEGVTGAHTPDFYERILREILDASIPFDSVCFKDASGTSTPHNVFETIKRARKLLGPNVKIVFHSHETAGVSIAQYMAALDAGADSIDLSMTPCSGGTCQPDILTMWHAFRGTDYTLDVDINKVREAEKVFEKCMEDYFLPPEATAVNPEIPFFPLPGGALTANTQMLRDNGLMDKYPQIVEAMGETVAKGGFGTSVTPVSQFYFQQAFNNVMFGPWKKFAEGYGKMVLGYFGKTPVAPDPEVVKLASEQLHLQPTTEKVVDINDKDPKKGVEAAKKMLEEANLPITDENIFIAAACKEKGILYLTGKAKVNGVRLKSEMKKEAEAKAAAAAPKAANAGNGEYTVTVNGKAYGVKLAAGSATVNGVQYPYSIADGIAAQSAPAQQAAPVQAAPVQQAVVTGAENITAPMPGLVLRIEVKEGDAVKKDQVIAVMEAMKMENEIYAPCDGVISSIAVSQGQQLQSGDLLMTIGGVVQAAPAVQPAPVQAAPAPQVAPEPAPAAQPAPQAAPVAPAAGATTIEAPMPGLVLRVSVKKGDAVKKDDVVMVMEAMKMENEIYSPCDGVVQDILVNQGDQLSAGTALIIIG</sequence>
<feature type="domain" description="Lipoyl-binding" evidence="3">
    <location>
        <begin position="662"/>
        <end position="736"/>
    </location>
</feature>
<dbReference type="InterPro" id="IPR003379">
    <property type="entry name" value="Carboxylase_cons_dom"/>
</dbReference>
<dbReference type="PROSITE" id="PS00188">
    <property type="entry name" value="BIOTIN"/>
    <property type="match status" value="2"/>
</dbReference>
<dbReference type="InterPro" id="IPR055268">
    <property type="entry name" value="PCB-like"/>
</dbReference>
<accession>A0A9D9IED7</accession>
<dbReference type="InterPro" id="IPR000089">
    <property type="entry name" value="Biotin_lipoyl"/>
</dbReference>
<name>A0A9D9IED7_9SPIO</name>
<reference evidence="5" key="2">
    <citation type="journal article" date="2021" name="PeerJ">
        <title>Extensive microbial diversity within the chicken gut microbiome revealed by metagenomics and culture.</title>
        <authorList>
            <person name="Gilroy R."/>
            <person name="Ravi A."/>
            <person name="Getino M."/>
            <person name="Pursley I."/>
            <person name="Horton D.L."/>
            <person name="Alikhan N.F."/>
            <person name="Baker D."/>
            <person name="Gharbi K."/>
            <person name="Hall N."/>
            <person name="Watson M."/>
            <person name="Adriaenssens E.M."/>
            <person name="Foster-Nyarko E."/>
            <person name="Jarju S."/>
            <person name="Secka A."/>
            <person name="Antonio M."/>
            <person name="Oren A."/>
            <person name="Chaudhuri R.R."/>
            <person name="La Ragione R."/>
            <person name="Hildebrand F."/>
            <person name="Pallen M.J."/>
        </authorList>
    </citation>
    <scope>NUCLEOTIDE SEQUENCE</scope>
    <source>
        <strain evidence="5">14700</strain>
    </source>
</reference>
<dbReference type="InterPro" id="IPR001882">
    <property type="entry name" value="Biotin_BS"/>
</dbReference>
<dbReference type="InterPro" id="IPR000891">
    <property type="entry name" value="PYR_CT"/>
</dbReference>
<dbReference type="CDD" id="cd07937">
    <property type="entry name" value="DRE_TIM_PC_TC_5S"/>
    <property type="match status" value="1"/>
</dbReference>
<dbReference type="Pfam" id="PF02436">
    <property type="entry name" value="PYC_OADA"/>
    <property type="match status" value="1"/>
</dbReference>
<dbReference type="InterPro" id="IPR013785">
    <property type="entry name" value="Aldolase_TIM"/>
</dbReference>
<protein>
    <submittedName>
        <fullName evidence="5">Biotin/lipoyl-binding protein</fullName>
    </submittedName>
</protein>
<evidence type="ECO:0000259" key="3">
    <source>
        <dbReference type="PROSITE" id="PS50968"/>
    </source>
</evidence>
<dbReference type="EMBL" id="JADIMF010000161">
    <property type="protein sequence ID" value="MBO8470098.1"/>
    <property type="molecule type" value="Genomic_DNA"/>
</dbReference>
<dbReference type="Gene3D" id="3.20.20.70">
    <property type="entry name" value="Aldolase class I"/>
    <property type="match status" value="1"/>
</dbReference>
<evidence type="ECO:0000313" key="5">
    <source>
        <dbReference type="EMBL" id="MBO8470098.1"/>
    </source>
</evidence>
<comment type="caution">
    <text evidence="5">The sequence shown here is derived from an EMBL/GenBank/DDBJ whole genome shotgun (WGS) entry which is preliminary data.</text>
</comment>
<feature type="region of interest" description="Disordered" evidence="2">
    <location>
        <begin position="638"/>
        <end position="660"/>
    </location>
</feature>
<dbReference type="CDD" id="cd06850">
    <property type="entry name" value="biotinyl_domain"/>
    <property type="match status" value="2"/>
</dbReference>
<dbReference type="SUPFAM" id="SSF51569">
    <property type="entry name" value="Aldolase"/>
    <property type="match status" value="1"/>
</dbReference>
<gene>
    <name evidence="5" type="ORF">IAA72_10010</name>
</gene>
<evidence type="ECO:0000256" key="2">
    <source>
        <dbReference type="SAM" id="MobiDB-lite"/>
    </source>
</evidence>
<evidence type="ECO:0000256" key="1">
    <source>
        <dbReference type="ARBA" id="ARBA00023267"/>
    </source>
</evidence>
<dbReference type="PROSITE" id="PS50991">
    <property type="entry name" value="PYR_CT"/>
    <property type="match status" value="1"/>
</dbReference>
<dbReference type="GO" id="GO:0005737">
    <property type="term" value="C:cytoplasm"/>
    <property type="evidence" value="ECO:0007669"/>
    <property type="project" value="TreeGrafter"/>
</dbReference>
<dbReference type="PROSITE" id="PS50968">
    <property type="entry name" value="BIOTINYL_LIPOYL"/>
    <property type="match status" value="2"/>
</dbReference>
<proteinExistence type="predicted"/>
<dbReference type="Proteomes" id="UP000810292">
    <property type="component" value="Unassembled WGS sequence"/>
</dbReference>
<reference evidence="5" key="1">
    <citation type="submission" date="2020-10" db="EMBL/GenBank/DDBJ databases">
        <authorList>
            <person name="Gilroy R."/>
        </authorList>
    </citation>
    <scope>NUCLEOTIDE SEQUENCE</scope>
    <source>
        <strain evidence="5">14700</strain>
    </source>
</reference>
<dbReference type="Pfam" id="PF00364">
    <property type="entry name" value="Biotin_lipoyl"/>
    <property type="match status" value="2"/>
</dbReference>
<dbReference type="PANTHER" id="PTHR43778">
    <property type="entry name" value="PYRUVATE CARBOXYLASE"/>
    <property type="match status" value="1"/>
</dbReference>
<dbReference type="GO" id="GO:0004736">
    <property type="term" value="F:pyruvate carboxylase activity"/>
    <property type="evidence" value="ECO:0007669"/>
    <property type="project" value="TreeGrafter"/>
</dbReference>
<feature type="compositionally biased region" description="Pro residues" evidence="2">
    <location>
        <begin position="643"/>
        <end position="653"/>
    </location>
</feature>
<organism evidence="5 6">
    <name type="scientific">Candidatus Ornithospirochaeta stercoravium</name>
    <dbReference type="NCBI Taxonomy" id="2840897"/>
    <lineage>
        <taxon>Bacteria</taxon>
        <taxon>Pseudomonadati</taxon>
        <taxon>Spirochaetota</taxon>
        <taxon>Spirochaetia</taxon>
        <taxon>Spirochaetales</taxon>
        <taxon>Spirochaetaceae</taxon>
        <taxon>Spirochaetaceae incertae sedis</taxon>
        <taxon>Candidatus Ornithospirochaeta</taxon>
    </lineage>
</organism>
<evidence type="ECO:0000313" key="6">
    <source>
        <dbReference type="Proteomes" id="UP000810292"/>
    </source>
</evidence>
<dbReference type="GO" id="GO:0006094">
    <property type="term" value="P:gluconeogenesis"/>
    <property type="evidence" value="ECO:0007669"/>
    <property type="project" value="TreeGrafter"/>
</dbReference>
<feature type="domain" description="Pyruvate carboxyltransferase" evidence="4">
    <location>
        <begin position="6"/>
        <end position="276"/>
    </location>
</feature>
<evidence type="ECO:0000259" key="4">
    <source>
        <dbReference type="PROSITE" id="PS50991"/>
    </source>
</evidence>
<dbReference type="AlphaFoldDB" id="A0A9D9IED7"/>
<dbReference type="FunFam" id="2.40.50.100:FF:000003">
    <property type="entry name" value="Acetyl-CoA carboxylase biotin carboxyl carrier protein"/>
    <property type="match status" value="2"/>
</dbReference>
<dbReference type="SUPFAM" id="SSF51230">
    <property type="entry name" value="Single hybrid motif"/>
    <property type="match status" value="2"/>
</dbReference>
<dbReference type="InterPro" id="IPR011053">
    <property type="entry name" value="Single_hybrid_motif"/>
</dbReference>
<keyword evidence="1" id="KW-0092">Biotin</keyword>
<dbReference type="SUPFAM" id="SSF89000">
    <property type="entry name" value="post-HMGL domain-like"/>
    <property type="match status" value="1"/>
</dbReference>